<feature type="domain" description="MaoC-like" evidence="1">
    <location>
        <begin position="18"/>
        <end position="108"/>
    </location>
</feature>
<dbReference type="EMBL" id="JAMXWF010000035">
    <property type="protein sequence ID" value="MDQ6411797.1"/>
    <property type="molecule type" value="Genomic_DNA"/>
</dbReference>
<dbReference type="SUPFAM" id="SSF54637">
    <property type="entry name" value="Thioesterase/thiol ester dehydrase-isomerase"/>
    <property type="match status" value="1"/>
</dbReference>
<evidence type="ECO:0000259" key="1">
    <source>
        <dbReference type="Pfam" id="PF01575"/>
    </source>
</evidence>
<evidence type="ECO:0000313" key="5">
    <source>
        <dbReference type="Proteomes" id="UP001242288"/>
    </source>
</evidence>
<gene>
    <name evidence="3" type="ORF">NIE36_32105</name>
    <name evidence="2" type="ORF">OSB80_32170</name>
</gene>
<dbReference type="Proteomes" id="UP001209412">
    <property type="component" value="Unassembled WGS sequence"/>
</dbReference>
<dbReference type="Proteomes" id="UP001242288">
    <property type="component" value="Unassembled WGS sequence"/>
</dbReference>
<evidence type="ECO:0000313" key="2">
    <source>
        <dbReference type="EMBL" id="MCX4149979.1"/>
    </source>
</evidence>
<evidence type="ECO:0000313" key="3">
    <source>
        <dbReference type="EMBL" id="MDQ6411797.1"/>
    </source>
</evidence>
<proteinExistence type="predicted"/>
<dbReference type="InterPro" id="IPR002539">
    <property type="entry name" value="MaoC-like_dom"/>
</dbReference>
<evidence type="ECO:0000313" key="4">
    <source>
        <dbReference type="Proteomes" id="UP001209412"/>
    </source>
</evidence>
<dbReference type="InterPro" id="IPR029069">
    <property type="entry name" value="HotDog_dom_sf"/>
</dbReference>
<dbReference type="Gene3D" id="3.10.129.10">
    <property type="entry name" value="Hotdog Thioesterase"/>
    <property type="match status" value="1"/>
</dbReference>
<reference evidence="3" key="1">
    <citation type="submission" date="2022-06" db="EMBL/GenBank/DDBJ databases">
        <title>PHB producers.</title>
        <authorList>
            <person name="Besaury L."/>
        </authorList>
    </citation>
    <scope>NUCLEOTIDE SEQUENCE</scope>
    <source>
        <strain evidence="3 4">SEWS6</strain>
    </source>
</reference>
<keyword evidence="4" id="KW-1185">Reference proteome</keyword>
<comment type="caution">
    <text evidence="3">The sequence shown here is derived from an EMBL/GenBank/DDBJ whole genome shotgun (WGS) entry which is preliminary data.</text>
</comment>
<dbReference type="AlphaFoldDB" id="A0AAP5BKT6"/>
<dbReference type="PANTHER" id="PTHR43664:SF1">
    <property type="entry name" value="BETA-METHYLMALYL-COA DEHYDRATASE"/>
    <property type="match status" value="1"/>
</dbReference>
<name>A0AAP5BKT6_9BURK</name>
<dbReference type="Pfam" id="PF01575">
    <property type="entry name" value="MaoC_dehydratas"/>
    <property type="match status" value="1"/>
</dbReference>
<dbReference type="PANTHER" id="PTHR43664">
    <property type="entry name" value="MONOAMINE OXIDASE-RELATED"/>
    <property type="match status" value="1"/>
</dbReference>
<dbReference type="EMBL" id="JAPKHW010000035">
    <property type="protein sequence ID" value="MCX4149979.1"/>
    <property type="molecule type" value="Genomic_DNA"/>
</dbReference>
<organism evidence="3 5">
    <name type="scientific">Paraburkholderia madseniana</name>
    <dbReference type="NCBI Taxonomy" id="2599607"/>
    <lineage>
        <taxon>Bacteria</taxon>
        <taxon>Pseudomonadati</taxon>
        <taxon>Pseudomonadota</taxon>
        <taxon>Betaproteobacteria</taxon>
        <taxon>Burkholderiales</taxon>
        <taxon>Burkholderiaceae</taxon>
        <taxon>Paraburkholderia</taxon>
    </lineage>
</organism>
<accession>A0AAP5BKT6</accession>
<dbReference type="RefSeq" id="WP_266260773.1">
    <property type="nucleotide sequence ID" value="NZ_JAMXWF010000035.1"/>
</dbReference>
<sequence length="146" mass="15918">MDFYTGKGFNQLRVDEAFENSWTMTETHLVLGAGLFNDFNPLHVNQHFAANSRFGGRIAHGYLTSNAMAALLGMVFHSTAIAYVEHSIRFTNPVRAGDTLTICWVVSQLDAKPKLEGGLVTLTGTCVNSDGTEVARAEAKMLVHDA</sequence>
<dbReference type="InterPro" id="IPR052342">
    <property type="entry name" value="MCH/BMMD"/>
</dbReference>
<protein>
    <submittedName>
        <fullName evidence="2">MaoC/PaaZ C-terminal domain-containing protein</fullName>
    </submittedName>
</protein>